<dbReference type="Gene3D" id="2.60.120.260">
    <property type="entry name" value="Galactose-binding domain-like"/>
    <property type="match status" value="1"/>
</dbReference>
<accession>A0A420ARH6</accession>
<keyword evidence="4" id="KW-1185">Reference proteome</keyword>
<reference evidence="3 4" key="1">
    <citation type="submission" date="2018-09" db="EMBL/GenBank/DDBJ databases">
        <title>Genomic Encyclopedia of Type Strains, Phase III (KMG-III): the genomes of soil and plant-associated and newly described type strains.</title>
        <authorList>
            <person name="Whitman W."/>
        </authorList>
    </citation>
    <scope>NUCLEOTIDE SEQUENCE [LARGE SCALE GENOMIC DNA]</scope>
    <source>
        <strain evidence="3 4">CECT 7938</strain>
    </source>
</reference>
<dbReference type="SMART" id="SM01276">
    <property type="entry name" value="M60-like"/>
    <property type="match status" value="1"/>
</dbReference>
<dbReference type="InterPro" id="IPR042279">
    <property type="entry name" value="Pep_M60_3"/>
</dbReference>
<dbReference type="EMBL" id="RAPY01000004">
    <property type="protein sequence ID" value="RKE47084.1"/>
    <property type="molecule type" value="Genomic_DNA"/>
</dbReference>
<proteinExistence type="predicted"/>
<feature type="domain" description="Peptidase M60" evidence="2">
    <location>
        <begin position="100"/>
        <end position="419"/>
    </location>
</feature>
<dbReference type="SUPFAM" id="SSF49785">
    <property type="entry name" value="Galactose-binding domain-like"/>
    <property type="match status" value="1"/>
</dbReference>
<feature type="chain" id="PRO_5019301490" evidence="1">
    <location>
        <begin position="22"/>
        <end position="674"/>
    </location>
</feature>
<dbReference type="OrthoDB" id="606623at2"/>
<dbReference type="Proteomes" id="UP000286246">
    <property type="component" value="Unassembled WGS sequence"/>
</dbReference>
<name>A0A420ARH6_SPHD1</name>
<evidence type="ECO:0000256" key="1">
    <source>
        <dbReference type="SAM" id="SignalP"/>
    </source>
</evidence>
<dbReference type="RefSeq" id="WP_120260906.1">
    <property type="nucleotide sequence ID" value="NZ_RAPY01000004.1"/>
</dbReference>
<feature type="signal peptide" evidence="1">
    <location>
        <begin position="1"/>
        <end position="21"/>
    </location>
</feature>
<dbReference type="InterPro" id="IPR031161">
    <property type="entry name" value="Peptidase_M60_dom"/>
</dbReference>
<dbReference type="InterPro" id="IPR051244">
    <property type="entry name" value="TCAF"/>
</dbReference>
<comment type="caution">
    <text evidence="3">The sequence shown here is derived from an EMBL/GenBank/DDBJ whole genome shotgun (WGS) entry which is preliminary data.</text>
</comment>
<dbReference type="Gene3D" id="2.60.120.1250">
    <property type="entry name" value="Peptidase M60, enhancin-like domain 1"/>
    <property type="match status" value="1"/>
</dbReference>
<organism evidence="3 4">
    <name type="scientific">Sphingobacterium detergens</name>
    <dbReference type="NCBI Taxonomy" id="1145106"/>
    <lineage>
        <taxon>Bacteria</taxon>
        <taxon>Pseudomonadati</taxon>
        <taxon>Bacteroidota</taxon>
        <taxon>Sphingobacteriia</taxon>
        <taxon>Sphingobacteriales</taxon>
        <taxon>Sphingobacteriaceae</taxon>
        <taxon>Sphingobacterium</taxon>
    </lineage>
</organism>
<keyword evidence="1" id="KW-0732">Signal</keyword>
<gene>
    <name evidence="3" type="ORF">DFQ12_4243</name>
</gene>
<dbReference type="InterPro" id="IPR035423">
    <property type="entry name" value="M60-like_N"/>
</dbReference>
<dbReference type="PANTHER" id="PTHR15730">
    <property type="entry name" value="EXPERIMENTAL AUTOIMMUNE PROSTATITIS ANTIGEN 2-RELATED"/>
    <property type="match status" value="1"/>
</dbReference>
<dbReference type="Pfam" id="PF17291">
    <property type="entry name" value="M60-like_N"/>
    <property type="match status" value="1"/>
</dbReference>
<dbReference type="Pfam" id="PF13402">
    <property type="entry name" value="Peptidase_M60"/>
    <property type="match status" value="1"/>
</dbReference>
<dbReference type="Gene3D" id="3.40.390.80">
    <property type="entry name" value="Peptidase M60, enhancin-like domain 2"/>
    <property type="match status" value="1"/>
</dbReference>
<dbReference type="Gene3D" id="1.10.390.30">
    <property type="entry name" value="Peptidase M60, enhancin-like domain 3"/>
    <property type="match status" value="1"/>
</dbReference>
<dbReference type="PANTHER" id="PTHR15730:SF5">
    <property type="entry name" value="SI:CH211-210B2.2-RELATED"/>
    <property type="match status" value="1"/>
</dbReference>
<evidence type="ECO:0000313" key="3">
    <source>
        <dbReference type="EMBL" id="RKE47084.1"/>
    </source>
</evidence>
<sequence length="674" mass="75731">MKRILKFVGVLALLSSTVACTKNYGYDFENGFEINNIDDTLGLNVNRDPKFIDRSKYTQARIFPGLVDNKEPRLQNYKVTVDLNYVQVKGSDLRISVAPGNWQSTSMYAPAGELVVIEVPEGIYGLYAQIGAHTTTGSEGIPVPQRDLVVYSRQVLFPGKNYLRNLYGGLIYILPSAPLGRQVELAFSGVAKAPSFKLGVTDPIAWAEEIKKSAVPWFELEGNRIVFTMETAKAQKYGVSNPNELMEAWDKAIKEGYWDWTGLVEGSTDPKHRAPFNKWRIVHDVLFKDGVAQYSGFPVYARNNESYFRQATDIEGVKNTNWGTYHELGHNMQMGSTWSFAGNGEVTNNLFHFKVSRVFGHQSYKIAEVWSAAVPYIAEPKSKTGGINWASMDVDGNKYKSKSSDIRLMMWAQILERYGYDFMTYIYKRGRDARFTSVNDQSKVDFFYEALSEFTKTDMEPYLNKWGLYVSSVSKQYVSQTKTFPLLDRDVWNFNPVTHTGGNASTVAPVFLEKKGWTADANSWDTRGGAQNRPPSNLIDNNLTNTWHPCISGCTPPTNYVNTAVPDRTFVITIDTKDAIDAKGFTLVQRHDSNTNHAKKITVEVGNSIDAFSTVGVFDLEYGSTAVGKEQVIYFDAETRTLKNFRYIRFKINKSDVNGDASGNAALNELGLFK</sequence>
<dbReference type="AlphaFoldDB" id="A0A420ARH6"/>
<evidence type="ECO:0000259" key="2">
    <source>
        <dbReference type="PROSITE" id="PS51723"/>
    </source>
</evidence>
<dbReference type="PROSITE" id="PS51257">
    <property type="entry name" value="PROKAR_LIPOPROTEIN"/>
    <property type="match status" value="1"/>
</dbReference>
<dbReference type="PROSITE" id="PS51723">
    <property type="entry name" value="PEPTIDASE_M60"/>
    <property type="match status" value="1"/>
</dbReference>
<protein>
    <submittedName>
        <fullName evidence="3">Enhancin-like peptidase M60 family</fullName>
    </submittedName>
</protein>
<evidence type="ECO:0000313" key="4">
    <source>
        <dbReference type="Proteomes" id="UP000286246"/>
    </source>
</evidence>
<dbReference type="InterPro" id="IPR008979">
    <property type="entry name" value="Galactose-bd-like_sf"/>
</dbReference>